<dbReference type="GO" id="GO:0007165">
    <property type="term" value="P:signal transduction"/>
    <property type="evidence" value="ECO:0007669"/>
    <property type="project" value="InterPro"/>
</dbReference>
<feature type="region of interest" description="Disordered" evidence="1">
    <location>
        <begin position="1"/>
        <end position="30"/>
    </location>
</feature>
<organism evidence="2">
    <name type="scientific">Clastoptera arizonana</name>
    <name type="common">Arizona spittle bug</name>
    <dbReference type="NCBI Taxonomy" id="38151"/>
    <lineage>
        <taxon>Eukaryota</taxon>
        <taxon>Metazoa</taxon>
        <taxon>Ecdysozoa</taxon>
        <taxon>Arthropoda</taxon>
        <taxon>Hexapoda</taxon>
        <taxon>Insecta</taxon>
        <taxon>Pterygota</taxon>
        <taxon>Neoptera</taxon>
        <taxon>Paraneoptera</taxon>
        <taxon>Hemiptera</taxon>
        <taxon>Auchenorrhyncha</taxon>
        <taxon>Cercopoidea</taxon>
        <taxon>Clastopteridae</taxon>
        <taxon>Clastoptera</taxon>
    </lineage>
</organism>
<dbReference type="GO" id="GO:0005096">
    <property type="term" value="F:GTPase activator activity"/>
    <property type="evidence" value="ECO:0007669"/>
    <property type="project" value="InterPro"/>
</dbReference>
<sequence>DDDDDDDDRENNDEDSEDESSSEDCEEDNNSCIDKNVSDCISLADKNNTFATVIPILENITAADFLLFPTPERFHSLQNDKSESIISELKVQSKENYLESLVSAIMKVSSLRSCNIKEIKDSALLCSNKLYEEVFHWAKTTSISSCIVTNCILVHLG</sequence>
<proteinExistence type="predicted"/>
<dbReference type="EMBL" id="GEDC01004054">
    <property type="protein sequence ID" value="JAS33244.1"/>
    <property type="molecule type" value="Transcribed_RNA"/>
</dbReference>
<feature type="non-terminal residue" evidence="2">
    <location>
        <position position="1"/>
    </location>
</feature>
<dbReference type="SUPFAM" id="SSF69099">
    <property type="entry name" value="Ran-GTPase activating protein 1 (RanGAP1), C-terminal domain"/>
    <property type="match status" value="1"/>
</dbReference>
<name>A0A1B6E5S7_9HEMI</name>
<accession>A0A1B6E5S7</accession>
<evidence type="ECO:0000313" key="2">
    <source>
        <dbReference type="EMBL" id="JAS33244.1"/>
    </source>
</evidence>
<evidence type="ECO:0000256" key="1">
    <source>
        <dbReference type="SAM" id="MobiDB-lite"/>
    </source>
</evidence>
<feature type="compositionally biased region" description="Acidic residues" evidence="1">
    <location>
        <begin position="1"/>
        <end position="29"/>
    </location>
</feature>
<dbReference type="Gene3D" id="1.25.40.200">
    <property type="entry name" value="Ran-GTPase activating protein 1, C-terminal domain"/>
    <property type="match status" value="1"/>
</dbReference>
<dbReference type="AlphaFoldDB" id="A0A1B6E5S7"/>
<reference evidence="2" key="1">
    <citation type="submission" date="2015-12" db="EMBL/GenBank/DDBJ databases">
        <title>De novo transcriptome assembly of four potential Pierce s Disease insect vectors from Arizona vineyards.</title>
        <authorList>
            <person name="Tassone E.E."/>
        </authorList>
    </citation>
    <scope>NUCLEOTIDE SEQUENCE</scope>
</reference>
<protein>
    <submittedName>
        <fullName evidence="2">Uncharacterized protein</fullName>
    </submittedName>
</protein>
<feature type="non-terminal residue" evidence="2">
    <location>
        <position position="157"/>
    </location>
</feature>
<gene>
    <name evidence="2" type="ORF">g.38402</name>
</gene>
<dbReference type="InterPro" id="IPR036720">
    <property type="entry name" value="RanGAP1_C_sf"/>
</dbReference>